<dbReference type="Pfam" id="PF00583">
    <property type="entry name" value="Acetyltransf_1"/>
    <property type="match status" value="1"/>
</dbReference>
<gene>
    <name evidence="4" type="ORF">mvi_18250</name>
</gene>
<dbReference type="AlphaFoldDB" id="A0A8H8WSA8"/>
<organism evidence="4 5">
    <name type="scientific">Methylobacterium indicum</name>
    <dbReference type="NCBI Taxonomy" id="1775910"/>
    <lineage>
        <taxon>Bacteria</taxon>
        <taxon>Pseudomonadati</taxon>
        <taxon>Pseudomonadota</taxon>
        <taxon>Alphaproteobacteria</taxon>
        <taxon>Hyphomicrobiales</taxon>
        <taxon>Methylobacteriaceae</taxon>
        <taxon>Methylobacterium</taxon>
    </lineage>
</organism>
<sequence>MIVATSERPDLAAVTARWRWEAFARGQGRSLSEVAAAEAATAAGPGPMPRTLVLLAGGEPVGMASLVAHDLDPRPDLTPWLAGVYVPPHARGRGHAVRLVAAIEVEAAASGVATLWLYTRTAEPLYARIGWRTVERFAYRDKPYALMRRDLP</sequence>
<evidence type="ECO:0000259" key="3">
    <source>
        <dbReference type="PROSITE" id="PS51186"/>
    </source>
</evidence>
<evidence type="ECO:0000256" key="1">
    <source>
        <dbReference type="ARBA" id="ARBA00022679"/>
    </source>
</evidence>
<dbReference type="InterPro" id="IPR016181">
    <property type="entry name" value="Acyl_CoA_acyltransferase"/>
</dbReference>
<dbReference type="InterPro" id="IPR000182">
    <property type="entry name" value="GNAT_dom"/>
</dbReference>
<dbReference type="KEGG" id="mind:mvi_18250"/>
<evidence type="ECO:0000256" key="2">
    <source>
        <dbReference type="ARBA" id="ARBA00023315"/>
    </source>
</evidence>
<reference evidence="4" key="1">
    <citation type="submission" date="2020-11" db="EMBL/GenBank/DDBJ databases">
        <title>Complete genome sequence of a novel pathogenic Methylobacterium strain isolated from rice in Vietnam.</title>
        <authorList>
            <person name="Lai K."/>
            <person name="Okazaki S."/>
            <person name="Higashi K."/>
            <person name="Mori H."/>
            <person name="Toyoda A."/>
            <person name="Kurokawa K."/>
        </authorList>
    </citation>
    <scope>NUCLEOTIDE SEQUENCE</scope>
    <source>
        <strain evidence="4">VL1</strain>
    </source>
</reference>
<dbReference type="CDD" id="cd04301">
    <property type="entry name" value="NAT_SF"/>
    <property type="match status" value="1"/>
</dbReference>
<protein>
    <submittedName>
        <fullName evidence="4">N-acetyltransferase</fullName>
    </submittedName>
</protein>
<dbReference type="Gene3D" id="3.40.630.30">
    <property type="match status" value="1"/>
</dbReference>
<evidence type="ECO:0000313" key="4">
    <source>
        <dbReference type="EMBL" id="BCM83364.1"/>
    </source>
</evidence>
<evidence type="ECO:0000313" key="5">
    <source>
        <dbReference type="Proteomes" id="UP000663508"/>
    </source>
</evidence>
<proteinExistence type="predicted"/>
<keyword evidence="1 4" id="KW-0808">Transferase</keyword>
<dbReference type="InterPro" id="IPR050832">
    <property type="entry name" value="Bact_Acetyltransf"/>
</dbReference>
<dbReference type="PANTHER" id="PTHR43877">
    <property type="entry name" value="AMINOALKYLPHOSPHONATE N-ACETYLTRANSFERASE-RELATED-RELATED"/>
    <property type="match status" value="1"/>
</dbReference>
<dbReference type="EMBL" id="AP024145">
    <property type="protein sequence ID" value="BCM83364.1"/>
    <property type="molecule type" value="Genomic_DNA"/>
</dbReference>
<dbReference type="Proteomes" id="UP000663508">
    <property type="component" value="Chromosome"/>
</dbReference>
<dbReference type="PROSITE" id="PS51186">
    <property type="entry name" value="GNAT"/>
    <property type="match status" value="1"/>
</dbReference>
<dbReference type="RefSeq" id="WP_053221079.1">
    <property type="nucleotide sequence ID" value="NZ_JTHF01000243.1"/>
</dbReference>
<name>A0A8H8WSA8_9HYPH</name>
<dbReference type="GO" id="GO:0016747">
    <property type="term" value="F:acyltransferase activity, transferring groups other than amino-acyl groups"/>
    <property type="evidence" value="ECO:0007669"/>
    <property type="project" value="InterPro"/>
</dbReference>
<dbReference type="PANTHER" id="PTHR43877:SF2">
    <property type="entry name" value="AMINOALKYLPHOSPHONATE N-ACETYLTRANSFERASE-RELATED"/>
    <property type="match status" value="1"/>
</dbReference>
<keyword evidence="2" id="KW-0012">Acyltransferase</keyword>
<dbReference type="SUPFAM" id="SSF55729">
    <property type="entry name" value="Acyl-CoA N-acyltransferases (Nat)"/>
    <property type="match status" value="1"/>
</dbReference>
<feature type="domain" description="N-acetyltransferase" evidence="3">
    <location>
        <begin position="2"/>
        <end position="152"/>
    </location>
</feature>
<accession>A0A8H8WSA8</accession>